<evidence type="ECO:0000256" key="2">
    <source>
        <dbReference type="ARBA" id="ARBA00023043"/>
    </source>
</evidence>
<dbReference type="AlphaFoldDB" id="A0A9Q0LJ92"/>
<dbReference type="Gene3D" id="1.25.40.20">
    <property type="entry name" value="Ankyrin repeat-containing domain"/>
    <property type="match status" value="1"/>
</dbReference>
<dbReference type="PROSITE" id="PS50088">
    <property type="entry name" value="ANK_REPEAT"/>
    <property type="match status" value="1"/>
</dbReference>
<reference evidence="4" key="1">
    <citation type="submission" date="2022-10" db="EMBL/GenBank/DDBJ databases">
        <title>Novel sulphate-reducing endosymbionts in the free-living metamonad Anaeramoeba.</title>
        <authorList>
            <person name="Jerlstrom-Hultqvist J."/>
            <person name="Cepicka I."/>
            <person name="Gallot-Lavallee L."/>
            <person name="Salas-Leiva D."/>
            <person name="Curtis B.A."/>
            <person name="Zahonova K."/>
            <person name="Pipaliya S."/>
            <person name="Dacks J."/>
            <person name="Roger A.J."/>
        </authorList>
    </citation>
    <scope>NUCLEOTIDE SEQUENCE</scope>
    <source>
        <strain evidence="4">BMAN</strain>
    </source>
</reference>
<proteinExistence type="predicted"/>
<keyword evidence="1" id="KW-0677">Repeat</keyword>
<dbReference type="Proteomes" id="UP001149090">
    <property type="component" value="Unassembled WGS sequence"/>
</dbReference>
<evidence type="ECO:0000313" key="5">
    <source>
        <dbReference type="Proteomes" id="UP001149090"/>
    </source>
</evidence>
<dbReference type="PANTHER" id="PTHR24126">
    <property type="entry name" value="ANKYRIN REPEAT, PH AND SEC7 DOMAIN CONTAINING PROTEIN SECG-RELATED"/>
    <property type="match status" value="1"/>
</dbReference>
<protein>
    <submittedName>
        <fullName evidence="4">Ankyrin repeat ph and sec7 domain containing protein secg-related</fullName>
    </submittedName>
</protein>
<organism evidence="4 5">
    <name type="scientific">Anaeramoeba ignava</name>
    <name type="common">Anaerobic marine amoeba</name>
    <dbReference type="NCBI Taxonomy" id="1746090"/>
    <lineage>
        <taxon>Eukaryota</taxon>
        <taxon>Metamonada</taxon>
        <taxon>Anaeramoebidae</taxon>
        <taxon>Anaeramoeba</taxon>
    </lineage>
</organism>
<name>A0A9Q0LJ92_ANAIG</name>
<dbReference type="PANTHER" id="PTHR24126:SF14">
    <property type="entry name" value="ANK_REP_REGION DOMAIN-CONTAINING PROTEIN"/>
    <property type="match status" value="1"/>
</dbReference>
<dbReference type="Pfam" id="PF12796">
    <property type="entry name" value="Ank_2"/>
    <property type="match status" value="1"/>
</dbReference>
<dbReference type="SMART" id="SM00248">
    <property type="entry name" value="ANK"/>
    <property type="match status" value="8"/>
</dbReference>
<accession>A0A9Q0LJ92</accession>
<keyword evidence="5" id="KW-1185">Reference proteome</keyword>
<evidence type="ECO:0000313" key="4">
    <source>
        <dbReference type="EMBL" id="KAJ5072428.1"/>
    </source>
</evidence>
<dbReference type="EMBL" id="JAPDFW010000081">
    <property type="protein sequence ID" value="KAJ5072428.1"/>
    <property type="molecule type" value="Genomic_DNA"/>
</dbReference>
<keyword evidence="2 3" id="KW-0040">ANK repeat</keyword>
<dbReference type="SUPFAM" id="SSF48403">
    <property type="entry name" value="Ankyrin repeat"/>
    <property type="match status" value="1"/>
</dbReference>
<dbReference type="InterPro" id="IPR036770">
    <property type="entry name" value="Ankyrin_rpt-contain_sf"/>
</dbReference>
<gene>
    <name evidence="4" type="ORF">M0811_01443</name>
</gene>
<comment type="caution">
    <text evidence="4">The sequence shown here is derived from an EMBL/GenBank/DDBJ whole genome shotgun (WGS) entry which is preliminary data.</text>
</comment>
<sequence length="531" mass="62752">MNYFEKLRYSIQQNDKDPRKEVIQFDLSFIFEYMDNFPSDHFIQESCCLALRKYTEIEKKIPLNFQNLNPFDLIIKAMFNFPFTKYLQLQCLLIFINIGKEKKKEKEINKEIVFEAILSSMINFYEYKQIMDKGTEALEALGMKKKEIMKKFKAKKKIEDKKDEKLFELLKKQYQNSKHNTPIHYLCRNKTITLDMIKYFIGKGSNFNLEGGVKQIIQKINQKINQNINNKTKQNKKFTPLVYLCLNSSITRDIIRFLITKHEYFKKITPLDYLFSQKPLPRNVIEFFIKKGLNLISEDNTPIHYLFKNGTITLDMIKYFIRKGYNLNMEALTPLTYLCLNKSITKDIIQFMISSGFSFNLQDDSLVHYLCRNQSITFEIIQLLTSIGANFNLNGWTPLHDLCRNESITKEIIELLCNMKGDFNIQYQSPLHLLCQNNSITSEMIRILIYNDANFNLEQGVKQNKTKHNHKQKIKIKFWTPLHYLCQNPSITDEMLLLLKETNANFDLKAIDQLSEKTPRDLLPQNYQGLI</sequence>
<evidence type="ECO:0000256" key="3">
    <source>
        <dbReference type="PROSITE-ProRule" id="PRU00023"/>
    </source>
</evidence>
<feature type="repeat" description="ANK" evidence="3">
    <location>
        <begin position="298"/>
        <end position="332"/>
    </location>
</feature>
<dbReference type="InterPro" id="IPR002110">
    <property type="entry name" value="Ankyrin_rpt"/>
</dbReference>
<dbReference type="OrthoDB" id="194358at2759"/>
<evidence type="ECO:0000256" key="1">
    <source>
        <dbReference type="ARBA" id="ARBA00022737"/>
    </source>
</evidence>